<gene>
    <name evidence="2" type="ORF">QF118_11485</name>
</gene>
<dbReference type="InterPro" id="IPR020349">
    <property type="entry name" value="Uncharacterised_14.7kDa"/>
</dbReference>
<reference evidence="2 3" key="1">
    <citation type="submission" date="2023-05" db="EMBL/GenBank/DDBJ databases">
        <title>YMD87, complete Genome.</title>
        <authorList>
            <person name="Zhang J."/>
            <person name="Xu X."/>
        </authorList>
    </citation>
    <scope>NUCLEOTIDE SEQUENCE [LARGE SCALE GENOMIC DNA]</scope>
    <source>
        <strain evidence="2 3">YMD87</strain>
    </source>
</reference>
<feature type="signal peptide" evidence="1">
    <location>
        <begin position="1"/>
        <end position="24"/>
    </location>
</feature>
<dbReference type="EMBL" id="CP124616">
    <property type="protein sequence ID" value="WGW02566.1"/>
    <property type="molecule type" value="Genomic_DNA"/>
</dbReference>
<sequence length="135" mass="14411">MRLIPRLAATVTVTTLLLAGPLAAKTPLSQVDEIDNGLMAIAIADEIRNRCDDIGARMIKALATINALKSRAQALGYTDDEIEDYVTSKAEKARMREKATAFLAAQGVNAKDTKALCAFGKQQIAKSTAIGVLLH</sequence>
<feature type="chain" id="PRO_5046487690" evidence="1">
    <location>
        <begin position="25"/>
        <end position="135"/>
    </location>
</feature>
<evidence type="ECO:0000313" key="2">
    <source>
        <dbReference type="EMBL" id="WGW02566.1"/>
    </source>
</evidence>
<proteinExistence type="predicted"/>
<protein>
    <submittedName>
        <fullName evidence="2">DUF5333 domain-containing protein</fullName>
    </submittedName>
</protein>
<accession>A0ABY8QEV1</accession>
<dbReference type="Proteomes" id="UP001241605">
    <property type="component" value="Chromosome"/>
</dbReference>
<keyword evidence="1" id="KW-0732">Signal</keyword>
<evidence type="ECO:0000313" key="3">
    <source>
        <dbReference type="Proteomes" id="UP001241605"/>
    </source>
</evidence>
<name>A0ABY8QEV1_9RHOB</name>
<dbReference type="RefSeq" id="WP_282299199.1">
    <property type="nucleotide sequence ID" value="NZ_CP124616.1"/>
</dbReference>
<organism evidence="2 3">
    <name type="scientific">Tropicibacter oceani</name>
    <dbReference type="NCBI Taxonomy" id="3058420"/>
    <lineage>
        <taxon>Bacteria</taxon>
        <taxon>Pseudomonadati</taxon>
        <taxon>Pseudomonadota</taxon>
        <taxon>Alphaproteobacteria</taxon>
        <taxon>Rhodobacterales</taxon>
        <taxon>Roseobacteraceae</taxon>
        <taxon>Tropicibacter</taxon>
    </lineage>
</organism>
<dbReference type="Pfam" id="PF17267">
    <property type="entry name" value="DUF5333"/>
    <property type="match status" value="1"/>
</dbReference>
<keyword evidence="3" id="KW-1185">Reference proteome</keyword>
<evidence type="ECO:0000256" key="1">
    <source>
        <dbReference type="SAM" id="SignalP"/>
    </source>
</evidence>